<dbReference type="SMART" id="SM00343">
    <property type="entry name" value="ZnF_C2HC"/>
    <property type="match status" value="1"/>
</dbReference>
<feature type="region of interest" description="Disordered" evidence="2">
    <location>
        <begin position="229"/>
        <end position="250"/>
    </location>
</feature>
<dbReference type="OrthoDB" id="8960550at2759"/>
<protein>
    <recommendedName>
        <fullName evidence="3">CCHC-type domain-containing protein</fullName>
    </recommendedName>
</protein>
<feature type="compositionally biased region" description="Polar residues" evidence="2">
    <location>
        <begin position="229"/>
        <end position="240"/>
    </location>
</feature>
<dbReference type="GO" id="GO:0003676">
    <property type="term" value="F:nucleic acid binding"/>
    <property type="evidence" value="ECO:0007669"/>
    <property type="project" value="InterPro"/>
</dbReference>
<feature type="domain" description="CCHC-type" evidence="3">
    <location>
        <begin position="513"/>
        <end position="528"/>
    </location>
</feature>
<accession>A0A5J5CRQ3</accession>
<evidence type="ECO:0000256" key="2">
    <source>
        <dbReference type="SAM" id="MobiDB-lite"/>
    </source>
</evidence>
<gene>
    <name evidence="4" type="ORF">FQN60_014691</name>
</gene>
<dbReference type="SUPFAM" id="SSF57756">
    <property type="entry name" value="Retrovirus zinc finger-like domains"/>
    <property type="match status" value="1"/>
</dbReference>
<dbReference type="PROSITE" id="PS50158">
    <property type="entry name" value="ZF_CCHC"/>
    <property type="match status" value="1"/>
</dbReference>
<keyword evidence="5" id="KW-1185">Reference proteome</keyword>
<keyword evidence="1" id="KW-0479">Metal-binding</keyword>
<dbReference type="InterPro" id="IPR036875">
    <property type="entry name" value="Znf_CCHC_sf"/>
</dbReference>
<dbReference type="EMBL" id="VOFY01000017">
    <property type="protein sequence ID" value="KAA8583483.1"/>
    <property type="molecule type" value="Genomic_DNA"/>
</dbReference>
<sequence length="530" mass="60261">MGKSNSKPWTVPEKSKLKGCAKIMCEKHGDKTCQQLPLWVKTFGFPENGSFSVRRIRLLQEELEDYEKKKGYGSVDWKEFRMWKQEAELRQGWQEKGRKKAPRKSSPSHPQKDLAPLPAPAPHPPVDPRREVRGQPTPAERTPPGRRSAPSPHPSAEDVLVGEQTTHATYKTINEPHLRESGAGVSKALTLDSEATRSPTTNGIKSIEGRDLRETGAGEMEVYRAWTQDSGTRRSQTTPVFRTGDGPNPRDIGAGAMEVYRPSSLQKTHNAIQIVQVPYAYGVWTPDEMRSFAKELPDVTKRGGAAFVKILSLIVQEFKPSLREIQSLLIHKLLLKFSKVKGNWLERDAPYDWTPGAGYRKHVEELYERIETAFPVRLKAICCKKQPDETVDNYLIRLTEVFEDNSGLVPAADPNMSLYESMLIYYFLQGLDEQIKDQAFKHSPFWETGRLSSVRAHAVHAEETLRVLEDKRKQDRVRLEERFMKVLIQLLQAENGWRNGGRGPSRGSRRHGCWNCGDLSHWKRDCDQSG</sequence>
<proteinExistence type="predicted"/>
<dbReference type="Proteomes" id="UP000327493">
    <property type="component" value="Chromosome 17"/>
</dbReference>
<dbReference type="GO" id="GO:0008270">
    <property type="term" value="F:zinc ion binding"/>
    <property type="evidence" value="ECO:0007669"/>
    <property type="project" value="UniProtKB-KW"/>
</dbReference>
<keyword evidence="1" id="KW-0863">Zinc-finger</keyword>
<feature type="region of interest" description="Disordered" evidence="2">
    <location>
        <begin position="91"/>
        <end position="162"/>
    </location>
</feature>
<organism evidence="4 5">
    <name type="scientific">Etheostoma spectabile</name>
    <name type="common">orangethroat darter</name>
    <dbReference type="NCBI Taxonomy" id="54343"/>
    <lineage>
        <taxon>Eukaryota</taxon>
        <taxon>Metazoa</taxon>
        <taxon>Chordata</taxon>
        <taxon>Craniata</taxon>
        <taxon>Vertebrata</taxon>
        <taxon>Euteleostomi</taxon>
        <taxon>Actinopterygii</taxon>
        <taxon>Neopterygii</taxon>
        <taxon>Teleostei</taxon>
        <taxon>Neoteleostei</taxon>
        <taxon>Acanthomorphata</taxon>
        <taxon>Eupercaria</taxon>
        <taxon>Perciformes</taxon>
        <taxon>Percoidei</taxon>
        <taxon>Percidae</taxon>
        <taxon>Etheostomatinae</taxon>
        <taxon>Etheostoma</taxon>
    </lineage>
</organism>
<comment type="caution">
    <text evidence="4">The sequence shown here is derived from an EMBL/GenBank/DDBJ whole genome shotgun (WGS) entry which is preliminary data.</text>
</comment>
<evidence type="ECO:0000313" key="5">
    <source>
        <dbReference type="Proteomes" id="UP000327493"/>
    </source>
</evidence>
<keyword evidence="1" id="KW-0862">Zinc</keyword>
<dbReference type="AlphaFoldDB" id="A0A5J5CRQ3"/>
<dbReference type="InterPro" id="IPR001878">
    <property type="entry name" value="Znf_CCHC"/>
</dbReference>
<evidence type="ECO:0000256" key="1">
    <source>
        <dbReference type="PROSITE-ProRule" id="PRU00047"/>
    </source>
</evidence>
<name>A0A5J5CRQ3_9PERO</name>
<reference evidence="4 5" key="1">
    <citation type="submission" date="2019-08" db="EMBL/GenBank/DDBJ databases">
        <title>A chromosome-level genome assembly, high-density linkage maps, and genome scans reveal the genomic architecture of hybrid incompatibilities underlying speciation via character displacement in darters (Percidae: Etheostominae).</title>
        <authorList>
            <person name="Moran R.L."/>
            <person name="Catchen J.M."/>
            <person name="Fuller R.C."/>
        </authorList>
    </citation>
    <scope>NUCLEOTIDE SEQUENCE [LARGE SCALE GENOMIC DNA]</scope>
    <source>
        <strain evidence="4">EspeVRDwgs_2016</strain>
        <tissue evidence="4">Muscle</tissue>
    </source>
</reference>
<evidence type="ECO:0000259" key="3">
    <source>
        <dbReference type="PROSITE" id="PS50158"/>
    </source>
</evidence>
<evidence type="ECO:0000313" key="4">
    <source>
        <dbReference type="EMBL" id="KAA8583483.1"/>
    </source>
</evidence>